<sequence>MKSDYYDIKLTPNKHEYDNAIRLYKVRQMEKKRFAFYDFEHGQDWGKRSDIEYVNKKWKSFIHEYPQYDIHINPQNYIYEMYHLYDIQFSYNTAGLGLTIKCGMFEMFFSLRDLDVENAIPLLQALNEANIKNLAEKVEREEEHLKFKKLQRADACEEIKA</sequence>
<dbReference type="EMBL" id="LAZR01001353">
    <property type="protein sequence ID" value="KKN46030.1"/>
    <property type="molecule type" value="Genomic_DNA"/>
</dbReference>
<gene>
    <name evidence="1" type="ORF">LCGC14_0677240</name>
</gene>
<name>A0A0F9QPA7_9ZZZZ</name>
<evidence type="ECO:0000313" key="1">
    <source>
        <dbReference type="EMBL" id="KKN46030.1"/>
    </source>
</evidence>
<protein>
    <submittedName>
        <fullName evidence="1">Uncharacterized protein</fullName>
    </submittedName>
</protein>
<dbReference type="AlphaFoldDB" id="A0A0F9QPA7"/>
<comment type="caution">
    <text evidence="1">The sequence shown here is derived from an EMBL/GenBank/DDBJ whole genome shotgun (WGS) entry which is preliminary data.</text>
</comment>
<organism evidence="1">
    <name type="scientific">marine sediment metagenome</name>
    <dbReference type="NCBI Taxonomy" id="412755"/>
    <lineage>
        <taxon>unclassified sequences</taxon>
        <taxon>metagenomes</taxon>
        <taxon>ecological metagenomes</taxon>
    </lineage>
</organism>
<proteinExistence type="predicted"/>
<reference evidence="1" key="1">
    <citation type="journal article" date="2015" name="Nature">
        <title>Complex archaea that bridge the gap between prokaryotes and eukaryotes.</title>
        <authorList>
            <person name="Spang A."/>
            <person name="Saw J.H."/>
            <person name="Jorgensen S.L."/>
            <person name="Zaremba-Niedzwiedzka K."/>
            <person name="Martijn J."/>
            <person name="Lind A.E."/>
            <person name="van Eijk R."/>
            <person name="Schleper C."/>
            <person name="Guy L."/>
            <person name="Ettema T.J."/>
        </authorList>
    </citation>
    <scope>NUCLEOTIDE SEQUENCE</scope>
</reference>
<accession>A0A0F9QPA7</accession>